<name>A0A327VHG4_9BACT</name>
<evidence type="ECO:0000256" key="7">
    <source>
        <dbReference type="ARBA" id="ARBA00023237"/>
    </source>
</evidence>
<reference evidence="9 10" key="1">
    <citation type="submission" date="2018-06" db="EMBL/GenBank/DDBJ databases">
        <title>Genomic Encyclopedia of Archaeal and Bacterial Type Strains, Phase II (KMG-II): from individual species to whole genera.</title>
        <authorList>
            <person name="Goeker M."/>
        </authorList>
    </citation>
    <scope>NUCLEOTIDE SEQUENCE [LARGE SCALE GENOMIC DNA]</scope>
    <source>
        <strain evidence="9 10">DSM 29821</strain>
    </source>
</reference>
<evidence type="ECO:0000256" key="8">
    <source>
        <dbReference type="SAM" id="SignalP"/>
    </source>
</evidence>
<evidence type="ECO:0000256" key="3">
    <source>
        <dbReference type="ARBA" id="ARBA00022452"/>
    </source>
</evidence>
<comment type="caution">
    <text evidence="9">The sequence shown here is derived from an EMBL/GenBank/DDBJ whole genome shotgun (WGS) entry which is preliminary data.</text>
</comment>
<evidence type="ECO:0000256" key="4">
    <source>
        <dbReference type="ARBA" id="ARBA00022692"/>
    </source>
</evidence>
<dbReference type="PANTHER" id="PTHR35093">
    <property type="entry name" value="OUTER MEMBRANE PROTEIN NMB0088-RELATED"/>
    <property type="match status" value="1"/>
</dbReference>
<dbReference type="Gene3D" id="2.40.160.60">
    <property type="entry name" value="Outer membrane protein transport protein (OMPP1/FadL/TodX)"/>
    <property type="match status" value="1"/>
</dbReference>
<dbReference type="PANTHER" id="PTHR35093:SF8">
    <property type="entry name" value="OUTER MEMBRANE PROTEIN NMB0088-RELATED"/>
    <property type="match status" value="1"/>
</dbReference>
<dbReference type="RefSeq" id="WP_146616347.1">
    <property type="nucleotide sequence ID" value="NZ_QLMA01000014.1"/>
</dbReference>
<dbReference type="Proteomes" id="UP000249819">
    <property type="component" value="Unassembled WGS sequence"/>
</dbReference>
<evidence type="ECO:0000256" key="1">
    <source>
        <dbReference type="ARBA" id="ARBA00004571"/>
    </source>
</evidence>
<evidence type="ECO:0000313" key="9">
    <source>
        <dbReference type="EMBL" id="RAJ72816.1"/>
    </source>
</evidence>
<protein>
    <recommendedName>
        <fullName evidence="11">Long-subunit fatty acid transport protein</fullName>
    </recommendedName>
</protein>
<organism evidence="9 10">
    <name type="scientific">Chitinophaga dinghuensis</name>
    <dbReference type="NCBI Taxonomy" id="1539050"/>
    <lineage>
        <taxon>Bacteria</taxon>
        <taxon>Pseudomonadati</taxon>
        <taxon>Bacteroidota</taxon>
        <taxon>Chitinophagia</taxon>
        <taxon>Chitinophagales</taxon>
        <taxon>Chitinophagaceae</taxon>
        <taxon>Chitinophaga</taxon>
    </lineage>
</organism>
<evidence type="ECO:0000256" key="5">
    <source>
        <dbReference type="ARBA" id="ARBA00022729"/>
    </source>
</evidence>
<dbReference type="GO" id="GO:0015483">
    <property type="term" value="F:long-chain fatty acid transporting porin activity"/>
    <property type="evidence" value="ECO:0007669"/>
    <property type="project" value="TreeGrafter"/>
</dbReference>
<keyword evidence="3" id="KW-1134">Transmembrane beta strand</keyword>
<dbReference type="SUPFAM" id="SSF56935">
    <property type="entry name" value="Porins"/>
    <property type="match status" value="1"/>
</dbReference>
<comment type="similarity">
    <text evidence="2">Belongs to the OmpP1/FadL family.</text>
</comment>
<keyword evidence="4" id="KW-0812">Transmembrane</keyword>
<dbReference type="GO" id="GO:0009279">
    <property type="term" value="C:cell outer membrane"/>
    <property type="evidence" value="ECO:0007669"/>
    <property type="project" value="UniProtKB-SubCell"/>
</dbReference>
<dbReference type="InterPro" id="IPR005017">
    <property type="entry name" value="OMPP1/FadL/TodX"/>
</dbReference>
<dbReference type="AlphaFoldDB" id="A0A327VHG4"/>
<feature type="chain" id="PRO_5016340992" description="Long-subunit fatty acid transport protein" evidence="8">
    <location>
        <begin position="21"/>
        <end position="520"/>
    </location>
</feature>
<gene>
    <name evidence="9" type="ORF">CLV59_11419</name>
</gene>
<keyword evidence="5 8" id="KW-0732">Signal</keyword>
<sequence>MIKSIYPLLGGLLLTVSAMAQSPTDALMISNQQPSGTARTQALGGVSVGLGGDFSSAFSNPAGIGIFKTGEFLISGGVGISKNTTSYLPSADPLDMKGSRTNFQVPNLGLVFASNRASGPNSWNNFSFAIGSNRQANFNNRINIGGVTSSTSYTEYWIDQLWAAGFNPMDPSYTPTGAGLAFKQGLIHPYINSKGETDLLSEASPVRQTGGLASIYQRASLDTKGGVNDYTFAFGANYGDRLYIGAGLVVPSVNYQETLSVSEDDNTGNPNNNFKYFDYNQYTKISGLGIAANIGILYKITDRFRIGANFRTPTKYSMNITQGGDLGSDTEGWGGKKYNTAGDYSLLKDYSYDLTAPLRLSGGASYFFGNLKDPDAVTGFLAADYEYVNHSKSKYNFADDKAGARSVNDAIGFLYRSASNFKVGAEVKFARIFAVRGGFAQFGNPYSNDSYNMSVDASRKTYSGGLGVRTKGIYVDLTYSYTQGKDFYQLYTTDIADYYPPAAMVDFKRSNIMATVGFKF</sequence>
<proteinExistence type="inferred from homology"/>
<keyword evidence="6" id="KW-0472">Membrane</keyword>
<keyword evidence="10" id="KW-1185">Reference proteome</keyword>
<keyword evidence="7" id="KW-0998">Cell outer membrane</keyword>
<dbReference type="EMBL" id="QLMA01000014">
    <property type="protein sequence ID" value="RAJ72816.1"/>
    <property type="molecule type" value="Genomic_DNA"/>
</dbReference>
<comment type="subcellular location">
    <subcellularLocation>
        <location evidence="1">Cell outer membrane</location>
        <topology evidence="1">Multi-pass membrane protein</topology>
    </subcellularLocation>
</comment>
<dbReference type="OrthoDB" id="9765571at2"/>
<accession>A0A327VHG4</accession>
<evidence type="ECO:0000256" key="6">
    <source>
        <dbReference type="ARBA" id="ARBA00023136"/>
    </source>
</evidence>
<feature type="signal peptide" evidence="8">
    <location>
        <begin position="1"/>
        <end position="20"/>
    </location>
</feature>
<evidence type="ECO:0000256" key="2">
    <source>
        <dbReference type="ARBA" id="ARBA00008163"/>
    </source>
</evidence>
<evidence type="ECO:0000313" key="10">
    <source>
        <dbReference type="Proteomes" id="UP000249819"/>
    </source>
</evidence>
<evidence type="ECO:0008006" key="11">
    <source>
        <dbReference type="Google" id="ProtNLM"/>
    </source>
</evidence>